<evidence type="ECO:0000313" key="1">
    <source>
        <dbReference type="EMBL" id="KAL2489690.1"/>
    </source>
</evidence>
<sequence length="190" mass="21433">MVNDVMSQLGKISPPITQTREDVSLKLELGCFLRKKNFKKPQYDGILTDGDLEFAGDENESPATDNPQDWDHGMDHVLVDAVVLVSKSRYLSFHAFPGRGHTLNIRGYLTMNALMEEITCETQRKLMVFKLHLTNFKEWRSSPLIRHPDKITGYTLLSRTFDSSPPCGSLPSNIKCCLPTAAKIRTFDTA</sequence>
<reference evidence="2" key="1">
    <citation type="submission" date="2024-07" db="EMBL/GenBank/DDBJ databases">
        <title>Two chromosome-level genome assemblies of Korean endemic species Abeliophyllum distichum and Forsythia ovata (Oleaceae).</title>
        <authorList>
            <person name="Jang H."/>
        </authorList>
    </citation>
    <scope>NUCLEOTIDE SEQUENCE [LARGE SCALE GENOMIC DNA]</scope>
</reference>
<accession>A0ABD1RMR0</accession>
<gene>
    <name evidence="1" type="ORF">Fot_42982</name>
</gene>
<proteinExistence type="predicted"/>
<keyword evidence="2" id="KW-1185">Reference proteome</keyword>
<dbReference type="AlphaFoldDB" id="A0ABD1RMR0"/>
<dbReference type="EMBL" id="JBFOLJ010000012">
    <property type="protein sequence ID" value="KAL2489690.1"/>
    <property type="molecule type" value="Genomic_DNA"/>
</dbReference>
<name>A0ABD1RMR0_9LAMI</name>
<evidence type="ECO:0000313" key="2">
    <source>
        <dbReference type="Proteomes" id="UP001604277"/>
    </source>
</evidence>
<organism evidence="1 2">
    <name type="scientific">Forsythia ovata</name>
    <dbReference type="NCBI Taxonomy" id="205694"/>
    <lineage>
        <taxon>Eukaryota</taxon>
        <taxon>Viridiplantae</taxon>
        <taxon>Streptophyta</taxon>
        <taxon>Embryophyta</taxon>
        <taxon>Tracheophyta</taxon>
        <taxon>Spermatophyta</taxon>
        <taxon>Magnoliopsida</taxon>
        <taxon>eudicotyledons</taxon>
        <taxon>Gunneridae</taxon>
        <taxon>Pentapetalae</taxon>
        <taxon>asterids</taxon>
        <taxon>lamiids</taxon>
        <taxon>Lamiales</taxon>
        <taxon>Oleaceae</taxon>
        <taxon>Forsythieae</taxon>
        <taxon>Forsythia</taxon>
    </lineage>
</organism>
<protein>
    <submittedName>
        <fullName evidence="1">Uncharacterized protein</fullName>
    </submittedName>
</protein>
<comment type="caution">
    <text evidence="1">The sequence shown here is derived from an EMBL/GenBank/DDBJ whole genome shotgun (WGS) entry which is preliminary data.</text>
</comment>
<dbReference type="Proteomes" id="UP001604277">
    <property type="component" value="Unassembled WGS sequence"/>
</dbReference>